<organism evidence="2 3">
    <name type="scientific">Ranitomeya imitator</name>
    <name type="common">mimic poison frog</name>
    <dbReference type="NCBI Taxonomy" id="111125"/>
    <lineage>
        <taxon>Eukaryota</taxon>
        <taxon>Metazoa</taxon>
        <taxon>Chordata</taxon>
        <taxon>Craniata</taxon>
        <taxon>Vertebrata</taxon>
        <taxon>Euteleostomi</taxon>
        <taxon>Amphibia</taxon>
        <taxon>Batrachia</taxon>
        <taxon>Anura</taxon>
        <taxon>Neobatrachia</taxon>
        <taxon>Hyloidea</taxon>
        <taxon>Dendrobatidae</taxon>
        <taxon>Dendrobatinae</taxon>
        <taxon>Ranitomeya</taxon>
    </lineage>
</organism>
<comment type="caution">
    <text evidence="2">The sequence shown here is derived from an EMBL/GenBank/DDBJ whole genome shotgun (WGS) entry which is preliminary data.</text>
</comment>
<sequence>MQRAHAPEPVLQFEKPAPAVRTERLPEPNSDSGQYQRWRTGLSSPALSSYRGVPLVTAQYIAYIRGFLVRRKLQWVHQEYLEVVREIEGEDIALNPGNCLLSIPQFITLDRTSKPSRGEQKRKDDPIETLDTTDDISFIIQKTKSERKDSFPDTVSPKIHNYVTQTDAPVRESCYIETDAPGLMLQYERPAIQRLILQYEKAAIQGLMLQYERPAIQRLMLQYERPAIQGLMLQYERPAIQGLMLQYERPDIQIT</sequence>
<dbReference type="InterPro" id="IPR042506">
    <property type="entry name" value="IQCC"/>
</dbReference>
<accession>A0ABN9MGT3</accession>
<evidence type="ECO:0000313" key="2">
    <source>
        <dbReference type="EMBL" id="CAJ0965991.1"/>
    </source>
</evidence>
<dbReference type="PANTHER" id="PTHR16049">
    <property type="entry name" value="IQ DOMAIN-CONTAINING PROTEIN C"/>
    <property type="match status" value="1"/>
</dbReference>
<dbReference type="Proteomes" id="UP001176940">
    <property type="component" value="Unassembled WGS sequence"/>
</dbReference>
<protein>
    <submittedName>
        <fullName evidence="2">Uncharacterized protein</fullName>
    </submittedName>
</protein>
<reference evidence="2" key="1">
    <citation type="submission" date="2023-07" db="EMBL/GenBank/DDBJ databases">
        <authorList>
            <person name="Stuckert A."/>
        </authorList>
    </citation>
    <scope>NUCLEOTIDE SEQUENCE</scope>
</reference>
<keyword evidence="3" id="KW-1185">Reference proteome</keyword>
<gene>
    <name evidence="2" type="ORF">RIMI_LOCUS20829248</name>
</gene>
<evidence type="ECO:0000256" key="1">
    <source>
        <dbReference type="SAM" id="MobiDB-lite"/>
    </source>
</evidence>
<evidence type="ECO:0000313" key="3">
    <source>
        <dbReference type="Proteomes" id="UP001176940"/>
    </source>
</evidence>
<name>A0ABN9MGT3_9NEOB</name>
<dbReference type="EMBL" id="CAUEEQ010071154">
    <property type="protein sequence ID" value="CAJ0965991.1"/>
    <property type="molecule type" value="Genomic_DNA"/>
</dbReference>
<dbReference type="PANTHER" id="PTHR16049:SF8">
    <property type="entry name" value="IQ DOMAIN-CONTAINING PROTEIN C"/>
    <property type="match status" value="1"/>
</dbReference>
<proteinExistence type="predicted"/>
<feature type="region of interest" description="Disordered" evidence="1">
    <location>
        <begin position="1"/>
        <end position="37"/>
    </location>
</feature>